<dbReference type="Pfam" id="PF09587">
    <property type="entry name" value="PGA_cap"/>
    <property type="match status" value="2"/>
</dbReference>
<evidence type="ECO:0000313" key="3">
    <source>
        <dbReference type="EMBL" id="KKQ98632.1"/>
    </source>
</evidence>
<dbReference type="SUPFAM" id="SSF56300">
    <property type="entry name" value="Metallo-dependent phosphatases"/>
    <property type="match status" value="1"/>
</dbReference>
<dbReference type="InterPro" id="IPR029052">
    <property type="entry name" value="Metallo-depent_PP-like"/>
</dbReference>
<organism evidence="3 4">
    <name type="scientific">Candidatus Woesebacteria bacterium GW2011_GWA1_39_12</name>
    <dbReference type="NCBI Taxonomy" id="1618549"/>
    <lineage>
        <taxon>Bacteria</taxon>
        <taxon>Candidatus Woeseibacteriota</taxon>
    </lineage>
</organism>
<comment type="similarity">
    <text evidence="1">Belongs to the CapA family.</text>
</comment>
<protein>
    <recommendedName>
        <fullName evidence="2">Capsule synthesis protein CapA domain-containing protein</fullName>
    </recommendedName>
</protein>
<reference evidence="3 4" key="1">
    <citation type="journal article" date="2015" name="Nature">
        <title>rRNA introns, odd ribosomes, and small enigmatic genomes across a large radiation of phyla.</title>
        <authorList>
            <person name="Brown C.T."/>
            <person name="Hug L.A."/>
            <person name="Thomas B.C."/>
            <person name="Sharon I."/>
            <person name="Castelle C.J."/>
            <person name="Singh A."/>
            <person name="Wilkins M.J."/>
            <person name="Williams K.H."/>
            <person name="Banfield J.F."/>
        </authorList>
    </citation>
    <scope>NUCLEOTIDE SEQUENCE [LARGE SCALE GENOMIC DNA]</scope>
</reference>
<evidence type="ECO:0000256" key="1">
    <source>
        <dbReference type="ARBA" id="ARBA00005662"/>
    </source>
</evidence>
<dbReference type="PANTHER" id="PTHR33393">
    <property type="entry name" value="POLYGLUTAMINE SYNTHESIS ACCESSORY PROTEIN RV0574C-RELATED"/>
    <property type="match status" value="1"/>
</dbReference>
<proteinExistence type="inferred from homology"/>
<evidence type="ECO:0000313" key="4">
    <source>
        <dbReference type="Proteomes" id="UP000034325"/>
    </source>
</evidence>
<dbReference type="InterPro" id="IPR019079">
    <property type="entry name" value="Capsule_synth_CapA"/>
</dbReference>
<dbReference type="Proteomes" id="UP000034325">
    <property type="component" value="Unassembled WGS sequence"/>
</dbReference>
<gene>
    <name evidence="3" type="ORF">UT23_C0002G0132</name>
</gene>
<sequence>MDGRKQVISFTPKLQNEDPERITIIATGDVMLGRTVMIEAEEKEDPIYPFRKVADKLREADLVFINLENPIIPDCPKNDSGFKFCADPKMVAGLTFAGVDVASLANNHSGNYGKEGINETVKILEENGILVTGLGDIVIKQYRNMSFGFLGFDFTVDLLNDADLELITSANEKADVVIVGVHWGVEYTDKPTRKQREWAKEMVDAGADVIIGHHPHWVQNSEIINGVPVYYSLGNFIFDQMWSEKTKKGLVVDLMYRGGRLFSSNLYRSYISEIGQPVFSSAYLGE</sequence>
<dbReference type="InterPro" id="IPR052169">
    <property type="entry name" value="CW_Biosynth-Accessory"/>
</dbReference>
<dbReference type="PANTHER" id="PTHR33393:SF11">
    <property type="entry name" value="POLYGLUTAMINE SYNTHESIS ACCESSORY PROTEIN RV0574C-RELATED"/>
    <property type="match status" value="1"/>
</dbReference>
<comment type="caution">
    <text evidence="3">The sequence shown here is derived from an EMBL/GenBank/DDBJ whole genome shotgun (WGS) entry which is preliminary data.</text>
</comment>
<dbReference type="AlphaFoldDB" id="A0A0G0M603"/>
<dbReference type="EMBL" id="LBWA01000002">
    <property type="protein sequence ID" value="KKQ98632.1"/>
    <property type="molecule type" value="Genomic_DNA"/>
</dbReference>
<name>A0A0G0M603_9BACT</name>
<feature type="domain" description="Capsule synthesis protein CapA" evidence="2">
    <location>
        <begin position="23"/>
        <end position="240"/>
    </location>
</feature>
<dbReference type="SMART" id="SM00854">
    <property type="entry name" value="PGA_cap"/>
    <property type="match status" value="1"/>
</dbReference>
<evidence type="ECO:0000259" key="2">
    <source>
        <dbReference type="SMART" id="SM00854"/>
    </source>
</evidence>
<accession>A0A0G0M603</accession>
<dbReference type="CDD" id="cd07381">
    <property type="entry name" value="MPP_CapA"/>
    <property type="match status" value="1"/>
</dbReference>
<dbReference type="Gene3D" id="3.60.21.10">
    <property type="match status" value="1"/>
</dbReference>